<accession>A0A243RBV2</accession>
<dbReference type="RefSeq" id="WP_086577073.1">
    <property type="nucleotide sequence ID" value="NZ_NGFP01000186.1"/>
</dbReference>
<organism evidence="1 2">
    <name type="scientific">Streptosporangium minutum</name>
    <dbReference type="NCBI Taxonomy" id="569862"/>
    <lineage>
        <taxon>Bacteria</taxon>
        <taxon>Bacillati</taxon>
        <taxon>Actinomycetota</taxon>
        <taxon>Actinomycetes</taxon>
        <taxon>Streptosporangiales</taxon>
        <taxon>Streptosporangiaceae</taxon>
        <taxon>Streptosporangium</taxon>
    </lineage>
</organism>
<dbReference type="Proteomes" id="UP000194761">
    <property type="component" value="Unassembled WGS sequence"/>
</dbReference>
<reference evidence="1 2" key="1">
    <citation type="submission" date="2017-05" db="EMBL/GenBank/DDBJ databases">
        <title>Biotechnological potential of actinobacteria isolated from South African environments.</title>
        <authorList>
            <person name="Le Roes-Hill M."/>
            <person name="Prins A."/>
            <person name="Durrell K.A."/>
        </authorList>
    </citation>
    <scope>NUCLEOTIDE SEQUENCE [LARGE SCALE GENOMIC DNA]</scope>
    <source>
        <strain evidence="1">M26</strain>
    </source>
</reference>
<gene>
    <name evidence="1" type="ORF">CA984_31160</name>
</gene>
<comment type="caution">
    <text evidence="1">The sequence shown here is derived from an EMBL/GenBank/DDBJ whole genome shotgun (WGS) entry which is preliminary data.</text>
</comment>
<protein>
    <submittedName>
        <fullName evidence="1">Uncharacterized protein</fullName>
    </submittedName>
</protein>
<evidence type="ECO:0000313" key="2">
    <source>
        <dbReference type="Proteomes" id="UP000194761"/>
    </source>
</evidence>
<evidence type="ECO:0000313" key="1">
    <source>
        <dbReference type="EMBL" id="OUC92134.1"/>
    </source>
</evidence>
<dbReference type="AlphaFoldDB" id="A0A243RBV2"/>
<dbReference type="EMBL" id="NGFP01000186">
    <property type="protein sequence ID" value="OUC92134.1"/>
    <property type="molecule type" value="Genomic_DNA"/>
</dbReference>
<name>A0A243RBV2_9ACTN</name>
<sequence>MRKRPITVTVDPNLLDYAEAKVASGEAKSVSSVVNDALAQQAARDRAATTAWRKAVERAKADPEAYELGRRRAARLMEILNGG</sequence>
<proteinExistence type="predicted"/>
<keyword evidence="2" id="KW-1185">Reference proteome</keyword>